<organism evidence="13 14">
    <name type="scientific">Pseudotabrizicola alkalilacus</name>
    <dbReference type="NCBI Taxonomy" id="2305252"/>
    <lineage>
        <taxon>Bacteria</taxon>
        <taxon>Pseudomonadati</taxon>
        <taxon>Pseudomonadota</taxon>
        <taxon>Alphaproteobacteria</taxon>
        <taxon>Rhodobacterales</taxon>
        <taxon>Paracoccaceae</taxon>
        <taxon>Pseudotabrizicola</taxon>
    </lineage>
</organism>
<dbReference type="PROSITE" id="PS52029">
    <property type="entry name" value="LD_TPASE"/>
    <property type="match status" value="1"/>
</dbReference>
<dbReference type="PANTHER" id="PTHR30582:SF24">
    <property type="entry name" value="L,D-TRANSPEPTIDASE ERFK_SRFK-RELATED"/>
    <property type="match status" value="1"/>
</dbReference>
<sequence length="357" mass="36485">MSSFALRALLAMTVTAGLSACVPTTTTSTASAVPDVSVPEEGIYLATKDNGINIPAIDPAKVPAQFQRQIVDFPSTEAPGTVIINPATKHLYFITGNNKAIRYGIAVGAAGFQWSGQALVTNRRQWPTWTPPKEMIERKPELSKWEKGQPGGPTNPLGSRALYLTTNGVDYGYRIHGTPDWWSIGKNASSGCIRMINQDVIDLYNRVPDGAKVIVLTASGQIPKGLSLPPPAPKKKKPEAKPEAAVATTEDADGTATPAAGTAPVMGPMSTTPAVPSAIGPALPTPATVTPVPGMTTPSLPAAPATPVVTAPLTPVAPAAPSTPAAPAAVTPAAPAADTPPAPACAVPLVNGACPQG</sequence>
<dbReference type="GO" id="GO:0071972">
    <property type="term" value="F:peptidoglycan L,D-transpeptidase activity"/>
    <property type="evidence" value="ECO:0007669"/>
    <property type="project" value="TreeGrafter"/>
</dbReference>
<proteinExistence type="inferred from homology"/>
<feature type="signal peptide" evidence="11">
    <location>
        <begin position="1"/>
        <end position="20"/>
    </location>
</feature>
<comment type="pathway">
    <text evidence="1 9">Cell wall biogenesis; peptidoglycan biosynthesis.</text>
</comment>
<keyword evidence="6 9" id="KW-0133">Cell shape</keyword>
<dbReference type="PROSITE" id="PS51257">
    <property type="entry name" value="PROKAR_LIPOPROTEIN"/>
    <property type="match status" value="1"/>
</dbReference>
<dbReference type="OrthoDB" id="9795305at2"/>
<dbReference type="GO" id="GO:0005576">
    <property type="term" value="C:extracellular region"/>
    <property type="evidence" value="ECO:0007669"/>
    <property type="project" value="TreeGrafter"/>
</dbReference>
<dbReference type="InterPro" id="IPR005490">
    <property type="entry name" value="LD_TPept_cat_dom"/>
</dbReference>
<evidence type="ECO:0000313" key="13">
    <source>
        <dbReference type="EMBL" id="RGP36957.1"/>
    </source>
</evidence>
<protein>
    <submittedName>
        <fullName evidence="13">L,D-transpeptidase</fullName>
    </submittedName>
</protein>
<evidence type="ECO:0000256" key="1">
    <source>
        <dbReference type="ARBA" id="ARBA00004752"/>
    </source>
</evidence>
<feature type="chain" id="PRO_5019185994" evidence="11">
    <location>
        <begin position="21"/>
        <end position="357"/>
    </location>
</feature>
<evidence type="ECO:0000256" key="4">
    <source>
        <dbReference type="ARBA" id="ARBA00022679"/>
    </source>
</evidence>
<dbReference type="GO" id="GO:0008360">
    <property type="term" value="P:regulation of cell shape"/>
    <property type="evidence" value="ECO:0007669"/>
    <property type="project" value="UniProtKB-UniRule"/>
</dbReference>
<dbReference type="EMBL" id="QWEY01000006">
    <property type="protein sequence ID" value="RGP36957.1"/>
    <property type="molecule type" value="Genomic_DNA"/>
</dbReference>
<dbReference type="Gene3D" id="2.40.440.10">
    <property type="entry name" value="L,D-transpeptidase catalytic domain-like"/>
    <property type="match status" value="1"/>
</dbReference>
<feature type="region of interest" description="Disordered" evidence="10">
    <location>
        <begin position="222"/>
        <end position="267"/>
    </location>
</feature>
<keyword evidence="14" id="KW-1185">Reference proteome</keyword>
<accession>A0A411Z1L9</accession>
<reference evidence="13 14" key="1">
    <citation type="submission" date="2018-08" db="EMBL/GenBank/DDBJ databases">
        <title>Flavobacterium tibetense sp. nov., isolated from a wetland YonghuCo on Tibetan Plateau.</title>
        <authorList>
            <person name="Phurbu D."/>
            <person name="Lu H."/>
            <person name="Xing P."/>
        </authorList>
    </citation>
    <scope>NUCLEOTIDE SEQUENCE [LARGE SCALE GENOMIC DNA]</scope>
    <source>
        <strain evidence="13 14">DJC</strain>
    </source>
</reference>
<keyword evidence="4" id="KW-0808">Transferase</keyword>
<feature type="region of interest" description="Disordered" evidence="10">
    <location>
        <begin position="140"/>
        <end position="159"/>
    </location>
</feature>
<evidence type="ECO:0000256" key="8">
    <source>
        <dbReference type="ARBA" id="ARBA00023316"/>
    </source>
</evidence>
<dbReference type="Proteomes" id="UP000284547">
    <property type="component" value="Unassembled WGS sequence"/>
</dbReference>
<dbReference type="GO" id="GO:0071555">
    <property type="term" value="P:cell wall organization"/>
    <property type="evidence" value="ECO:0007669"/>
    <property type="project" value="UniProtKB-UniRule"/>
</dbReference>
<comment type="caution">
    <text evidence="13">The sequence shown here is derived from an EMBL/GenBank/DDBJ whole genome shotgun (WGS) entry which is preliminary data.</text>
</comment>
<evidence type="ECO:0000313" key="14">
    <source>
        <dbReference type="Proteomes" id="UP000284547"/>
    </source>
</evidence>
<keyword evidence="3" id="KW-0328">Glycosyltransferase</keyword>
<dbReference type="GO" id="GO:0018104">
    <property type="term" value="P:peptidoglycan-protein cross-linking"/>
    <property type="evidence" value="ECO:0007669"/>
    <property type="project" value="TreeGrafter"/>
</dbReference>
<dbReference type="GO" id="GO:0016757">
    <property type="term" value="F:glycosyltransferase activity"/>
    <property type="evidence" value="ECO:0007669"/>
    <property type="project" value="UniProtKB-KW"/>
</dbReference>
<keyword evidence="11" id="KW-0732">Signal</keyword>
<dbReference type="FunFam" id="2.40.440.10:FF:000002">
    <property type="entry name" value="L,D-transpeptidase ErfK/SrfK"/>
    <property type="match status" value="1"/>
</dbReference>
<comment type="similarity">
    <text evidence="2">Belongs to the YkuD family.</text>
</comment>
<dbReference type="Pfam" id="PF03734">
    <property type="entry name" value="YkuD"/>
    <property type="match status" value="1"/>
</dbReference>
<dbReference type="PANTHER" id="PTHR30582">
    <property type="entry name" value="L,D-TRANSPEPTIDASE"/>
    <property type="match status" value="1"/>
</dbReference>
<keyword evidence="8 9" id="KW-0961">Cell wall biogenesis/degradation</keyword>
<evidence type="ECO:0000259" key="12">
    <source>
        <dbReference type="PROSITE" id="PS52029"/>
    </source>
</evidence>
<dbReference type="CDD" id="cd16913">
    <property type="entry name" value="YkuD_like"/>
    <property type="match status" value="1"/>
</dbReference>
<dbReference type="AlphaFoldDB" id="A0A411Z1L9"/>
<dbReference type="InterPro" id="IPR050979">
    <property type="entry name" value="LD-transpeptidase"/>
</dbReference>
<feature type="domain" description="L,D-TPase catalytic" evidence="12">
    <location>
        <begin position="80"/>
        <end position="216"/>
    </location>
</feature>
<evidence type="ECO:0000256" key="6">
    <source>
        <dbReference type="ARBA" id="ARBA00022960"/>
    </source>
</evidence>
<evidence type="ECO:0000256" key="10">
    <source>
        <dbReference type="SAM" id="MobiDB-lite"/>
    </source>
</evidence>
<dbReference type="RefSeq" id="WP_118152668.1">
    <property type="nucleotide sequence ID" value="NZ_QWEY01000006.1"/>
</dbReference>
<evidence type="ECO:0000256" key="3">
    <source>
        <dbReference type="ARBA" id="ARBA00022676"/>
    </source>
</evidence>
<evidence type="ECO:0000256" key="5">
    <source>
        <dbReference type="ARBA" id="ARBA00022801"/>
    </source>
</evidence>
<feature type="active site" description="Nucleophile" evidence="9">
    <location>
        <position position="192"/>
    </location>
</feature>
<keyword evidence="5" id="KW-0378">Hydrolase</keyword>
<evidence type="ECO:0000256" key="2">
    <source>
        <dbReference type="ARBA" id="ARBA00005992"/>
    </source>
</evidence>
<evidence type="ECO:0000256" key="11">
    <source>
        <dbReference type="SAM" id="SignalP"/>
    </source>
</evidence>
<dbReference type="SUPFAM" id="SSF141523">
    <property type="entry name" value="L,D-transpeptidase catalytic domain-like"/>
    <property type="match status" value="1"/>
</dbReference>
<gene>
    <name evidence="13" type="ORF">D1012_12470</name>
</gene>
<evidence type="ECO:0000256" key="9">
    <source>
        <dbReference type="PROSITE-ProRule" id="PRU01373"/>
    </source>
</evidence>
<feature type="active site" description="Proton donor/acceptor" evidence="9">
    <location>
        <position position="176"/>
    </location>
</feature>
<name>A0A411Z1L9_9RHOB</name>
<evidence type="ECO:0000256" key="7">
    <source>
        <dbReference type="ARBA" id="ARBA00022984"/>
    </source>
</evidence>
<keyword evidence="7 9" id="KW-0573">Peptidoglycan synthesis</keyword>
<dbReference type="InterPro" id="IPR038063">
    <property type="entry name" value="Transpep_catalytic_dom"/>
</dbReference>
<feature type="compositionally biased region" description="Low complexity" evidence="10">
    <location>
        <begin position="243"/>
        <end position="265"/>
    </location>
</feature>
<dbReference type="UniPathway" id="UPA00219"/>